<dbReference type="InterPro" id="IPR003593">
    <property type="entry name" value="AAA+_ATPase"/>
</dbReference>
<keyword evidence="5" id="KW-0175">Coiled coil</keyword>
<dbReference type="SUPFAM" id="SSF55785">
    <property type="entry name" value="PYP-like sensor domain (PAS domain)"/>
    <property type="match status" value="1"/>
</dbReference>
<dbReference type="InterPro" id="IPR025662">
    <property type="entry name" value="Sigma_54_int_dom_ATP-bd_1"/>
</dbReference>
<dbReference type="Gene3D" id="3.30.450.20">
    <property type="entry name" value="PAS domain"/>
    <property type="match status" value="1"/>
</dbReference>
<evidence type="ECO:0000313" key="8">
    <source>
        <dbReference type="EMBL" id="MDO0822246.1"/>
    </source>
</evidence>
<evidence type="ECO:0000259" key="7">
    <source>
        <dbReference type="PROSITE" id="PS50112"/>
    </source>
</evidence>
<keyword evidence="1" id="KW-0547">Nucleotide-binding</keyword>
<dbReference type="SMART" id="SM00091">
    <property type="entry name" value="PAS"/>
    <property type="match status" value="1"/>
</dbReference>
<protein>
    <submittedName>
        <fullName evidence="8">Sigma 54-interacting transcriptional regulator</fullName>
    </submittedName>
</protein>
<dbReference type="InterPro" id="IPR058031">
    <property type="entry name" value="AAA_lid_NorR"/>
</dbReference>
<dbReference type="RefSeq" id="WP_252467774.1">
    <property type="nucleotide sequence ID" value="NZ_JAMHFY010000003.1"/>
</dbReference>
<evidence type="ECO:0000256" key="1">
    <source>
        <dbReference type="ARBA" id="ARBA00022741"/>
    </source>
</evidence>
<dbReference type="PROSITE" id="PS00675">
    <property type="entry name" value="SIGMA54_INTERACT_1"/>
    <property type="match status" value="1"/>
</dbReference>
<accession>A0ABT8QLN6</accession>
<dbReference type="InterPro" id="IPR002197">
    <property type="entry name" value="HTH_Fis"/>
</dbReference>
<name>A0ABT8QLN6_9FIRM</name>
<evidence type="ECO:0000259" key="6">
    <source>
        <dbReference type="PROSITE" id="PS50045"/>
    </source>
</evidence>
<dbReference type="Pfam" id="PF00989">
    <property type="entry name" value="PAS"/>
    <property type="match status" value="1"/>
</dbReference>
<organism evidence="8 9">
    <name type="scientific">Desulfosporosinus nitroreducens</name>
    <dbReference type="NCBI Taxonomy" id="2018668"/>
    <lineage>
        <taxon>Bacteria</taxon>
        <taxon>Bacillati</taxon>
        <taxon>Bacillota</taxon>
        <taxon>Clostridia</taxon>
        <taxon>Eubacteriales</taxon>
        <taxon>Desulfitobacteriaceae</taxon>
        <taxon>Desulfosporosinus</taxon>
    </lineage>
</organism>
<feature type="coiled-coil region" evidence="5">
    <location>
        <begin position="122"/>
        <end position="149"/>
    </location>
</feature>
<dbReference type="CDD" id="cd00130">
    <property type="entry name" value="PAS"/>
    <property type="match status" value="1"/>
</dbReference>
<dbReference type="SMART" id="SM00382">
    <property type="entry name" value="AAA"/>
    <property type="match status" value="1"/>
</dbReference>
<dbReference type="CDD" id="cd00009">
    <property type="entry name" value="AAA"/>
    <property type="match status" value="1"/>
</dbReference>
<keyword evidence="2" id="KW-0067">ATP-binding</keyword>
<keyword evidence="9" id="KW-1185">Reference proteome</keyword>
<dbReference type="Proteomes" id="UP001176021">
    <property type="component" value="Unassembled WGS sequence"/>
</dbReference>
<sequence>MSVGVHAVTTSDFPQWDRELLFHILDNIHDVVLVIDSDTTIVYANEAYAKILGVPVAKVLGRRLDKIEPKAAAIEILRTGKPTSGADYLDSLGIDVVGSSFPLYNGDSIIGCVSTFKNITEVVELNRELQQTKGLADYLKEQLEQWEQLPLSFKEYVGQNRNVKETLVLAAKVARTDSTVLIRGESGVGKEVLARAVHNSSRRKDMPLIKVNCAAIPEDLIESELFGYEDGAFTGAKKGGKLGKFELAHSGTIFLDEIGDMSYTMQAKLLRVLQEKEFERVGGTKPIKVNIRVIAATNRDLESMIKQGTFRRDLYYRLNIVPLNLTPLRERKDDILALAKTFLGQFAREVGHELILSPQVVGFFQDYDWPGNIRELQNVLEHASIVCNGMIIEMYHLPAQLIPSTFDQYDNTKDSSSVKEIIASVERELILSALVTHKNNRTKAMEALGFSRRVFYDKLRRYGIK</sequence>
<feature type="domain" description="PAS" evidence="7">
    <location>
        <begin position="17"/>
        <end position="70"/>
    </location>
</feature>
<dbReference type="InterPro" id="IPR027417">
    <property type="entry name" value="P-loop_NTPase"/>
</dbReference>
<dbReference type="Pfam" id="PF02954">
    <property type="entry name" value="HTH_8"/>
    <property type="match status" value="1"/>
</dbReference>
<dbReference type="Gene3D" id="3.40.50.300">
    <property type="entry name" value="P-loop containing nucleotide triphosphate hydrolases"/>
    <property type="match status" value="1"/>
</dbReference>
<dbReference type="InterPro" id="IPR002078">
    <property type="entry name" value="Sigma_54_int"/>
</dbReference>
<dbReference type="InterPro" id="IPR013767">
    <property type="entry name" value="PAS_fold"/>
</dbReference>
<dbReference type="InterPro" id="IPR009057">
    <property type="entry name" value="Homeodomain-like_sf"/>
</dbReference>
<dbReference type="Gene3D" id="1.10.8.60">
    <property type="match status" value="1"/>
</dbReference>
<dbReference type="Pfam" id="PF00158">
    <property type="entry name" value="Sigma54_activat"/>
    <property type="match status" value="1"/>
</dbReference>
<gene>
    <name evidence="8" type="ORF">M8H41_05170</name>
</gene>
<feature type="domain" description="Sigma-54 factor interaction" evidence="6">
    <location>
        <begin position="156"/>
        <end position="385"/>
    </location>
</feature>
<dbReference type="SUPFAM" id="SSF46689">
    <property type="entry name" value="Homeodomain-like"/>
    <property type="match status" value="1"/>
</dbReference>
<evidence type="ECO:0000256" key="5">
    <source>
        <dbReference type="SAM" id="Coils"/>
    </source>
</evidence>
<evidence type="ECO:0000256" key="2">
    <source>
        <dbReference type="ARBA" id="ARBA00022840"/>
    </source>
</evidence>
<dbReference type="SUPFAM" id="SSF52540">
    <property type="entry name" value="P-loop containing nucleoside triphosphate hydrolases"/>
    <property type="match status" value="1"/>
</dbReference>
<proteinExistence type="predicted"/>
<comment type="caution">
    <text evidence="8">The sequence shown here is derived from an EMBL/GenBank/DDBJ whole genome shotgun (WGS) entry which is preliminary data.</text>
</comment>
<evidence type="ECO:0000256" key="3">
    <source>
        <dbReference type="ARBA" id="ARBA00023015"/>
    </source>
</evidence>
<dbReference type="Gene3D" id="1.10.10.60">
    <property type="entry name" value="Homeodomain-like"/>
    <property type="match status" value="1"/>
</dbReference>
<dbReference type="InterPro" id="IPR035965">
    <property type="entry name" value="PAS-like_dom_sf"/>
</dbReference>
<dbReference type="PROSITE" id="PS50112">
    <property type="entry name" value="PAS"/>
    <property type="match status" value="1"/>
</dbReference>
<evidence type="ECO:0000313" key="9">
    <source>
        <dbReference type="Proteomes" id="UP001176021"/>
    </source>
</evidence>
<dbReference type="EMBL" id="JAMJEV010000004">
    <property type="protein sequence ID" value="MDO0822246.1"/>
    <property type="molecule type" value="Genomic_DNA"/>
</dbReference>
<dbReference type="InterPro" id="IPR000014">
    <property type="entry name" value="PAS"/>
</dbReference>
<dbReference type="PRINTS" id="PR01590">
    <property type="entry name" value="HTHFIS"/>
</dbReference>
<dbReference type="PROSITE" id="PS00688">
    <property type="entry name" value="SIGMA54_INTERACT_3"/>
    <property type="match status" value="1"/>
</dbReference>
<dbReference type="PANTHER" id="PTHR32071">
    <property type="entry name" value="TRANSCRIPTIONAL REGULATORY PROTEIN"/>
    <property type="match status" value="1"/>
</dbReference>
<keyword evidence="3" id="KW-0805">Transcription regulation</keyword>
<dbReference type="Pfam" id="PF25601">
    <property type="entry name" value="AAA_lid_14"/>
    <property type="match status" value="1"/>
</dbReference>
<dbReference type="PROSITE" id="PS50045">
    <property type="entry name" value="SIGMA54_INTERACT_4"/>
    <property type="match status" value="1"/>
</dbReference>
<evidence type="ECO:0000256" key="4">
    <source>
        <dbReference type="ARBA" id="ARBA00023163"/>
    </source>
</evidence>
<dbReference type="InterPro" id="IPR025944">
    <property type="entry name" value="Sigma_54_int_dom_CS"/>
</dbReference>
<reference evidence="8" key="1">
    <citation type="submission" date="2022-05" db="EMBL/GenBank/DDBJ databases">
        <title>Expanded diversity of anoxic marine methylotrophy in a Black Sea sulfate reducing microorganism.</title>
        <authorList>
            <person name="Fischer P.Q."/>
            <person name="Stams A.J.M."/>
            <person name="Villanueva L."/>
            <person name="Sousa D.Z."/>
        </authorList>
    </citation>
    <scope>NUCLEOTIDE SEQUENCE</scope>
    <source>
        <strain evidence="8">P130</strain>
    </source>
</reference>
<keyword evidence="4" id="KW-0804">Transcription</keyword>